<dbReference type="RefSeq" id="WP_134209978.1">
    <property type="nucleotide sequence ID" value="NZ_CP038015.1"/>
</dbReference>
<protein>
    <submittedName>
        <fullName evidence="1">Uncharacterized protein</fullName>
    </submittedName>
</protein>
<dbReference type="PROSITE" id="PS51257">
    <property type="entry name" value="PROKAR_LIPOPROTEIN"/>
    <property type="match status" value="1"/>
</dbReference>
<accession>A0A4P6ZYJ3</accession>
<dbReference type="AlphaFoldDB" id="A0A4P6ZYJ3"/>
<dbReference type="OrthoDB" id="2449131at2"/>
<dbReference type="EMBL" id="CP038015">
    <property type="protein sequence ID" value="QBP41344.1"/>
    <property type="molecule type" value="Genomic_DNA"/>
</dbReference>
<sequence>MKKILVYVCIISTMMLSGCMLPESISVESQRPYEDQLASVQAAVEKYQESSGGLLPIKTREQEVDQYIKYPIDFQKIVPTYLSEIPPNAYEKGGLFQYVIMNVEENPTVKLVDLRSATKIRELNVQIKVNGYGPIAGKVAENVYKLDYQIMGYEDEQTVPSPYSDVNLPLVAIGNGTIYIDYSIELNRILQQDNPDVKPGEDIRYLLVDKYPVVPAYSLPYTVNENNEPEFLLEK</sequence>
<reference evidence="1 2" key="1">
    <citation type="submission" date="2019-03" db="EMBL/GenBank/DDBJ databases">
        <title>Complete genome sequence of Paenisporosarcina antarctica CGMCC 1.6503T.</title>
        <authorList>
            <person name="Rong J.-C."/>
            <person name="Chi N.-Y."/>
            <person name="Zhang Q.-F."/>
        </authorList>
    </citation>
    <scope>NUCLEOTIDE SEQUENCE [LARGE SCALE GENOMIC DNA]</scope>
    <source>
        <strain evidence="1 2">CGMCC 1.6503</strain>
    </source>
</reference>
<organism evidence="1 2">
    <name type="scientific">Paenisporosarcina antarctica</name>
    <dbReference type="NCBI Taxonomy" id="417367"/>
    <lineage>
        <taxon>Bacteria</taxon>
        <taxon>Bacillati</taxon>
        <taxon>Bacillota</taxon>
        <taxon>Bacilli</taxon>
        <taxon>Bacillales</taxon>
        <taxon>Caryophanaceae</taxon>
        <taxon>Paenisporosarcina</taxon>
    </lineage>
</organism>
<keyword evidence="2" id="KW-1185">Reference proteome</keyword>
<dbReference type="KEGG" id="panc:E2636_09465"/>
<evidence type="ECO:0000313" key="2">
    <source>
        <dbReference type="Proteomes" id="UP000294292"/>
    </source>
</evidence>
<evidence type="ECO:0000313" key="1">
    <source>
        <dbReference type="EMBL" id="QBP41344.1"/>
    </source>
</evidence>
<proteinExistence type="predicted"/>
<name>A0A4P6ZYJ3_9BACL</name>
<dbReference type="Proteomes" id="UP000294292">
    <property type="component" value="Chromosome"/>
</dbReference>
<gene>
    <name evidence="1" type="ORF">E2636_09465</name>
</gene>